<feature type="chain" id="PRO_5038876079" evidence="1">
    <location>
        <begin position="28"/>
        <end position="337"/>
    </location>
</feature>
<reference evidence="2" key="2">
    <citation type="journal article" date="2021" name="PeerJ">
        <title>Extensive microbial diversity within the chicken gut microbiome revealed by metagenomics and culture.</title>
        <authorList>
            <person name="Gilroy R."/>
            <person name="Ravi A."/>
            <person name="Getino M."/>
            <person name="Pursley I."/>
            <person name="Horton D.L."/>
            <person name="Alikhan N.F."/>
            <person name="Baker D."/>
            <person name="Gharbi K."/>
            <person name="Hall N."/>
            <person name="Watson M."/>
            <person name="Adriaenssens E.M."/>
            <person name="Foster-Nyarko E."/>
            <person name="Jarju S."/>
            <person name="Secka A."/>
            <person name="Antonio M."/>
            <person name="Oren A."/>
            <person name="Chaudhuri R.R."/>
            <person name="La Ragione R."/>
            <person name="Hildebrand F."/>
            <person name="Pallen M.J."/>
        </authorList>
    </citation>
    <scope>NUCLEOTIDE SEQUENCE</scope>
    <source>
        <strain evidence="2">CHK183-6373</strain>
    </source>
</reference>
<comment type="caution">
    <text evidence="2">The sequence shown here is derived from an EMBL/GenBank/DDBJ whole genome shotgun (WGS) entry which is preliminary data.</text>
</comment>
<dbReference type="Proteomes" id="UP000886884">
    <property type="component" value="Unassembled WGS sequence"/>
</dbReference>
<accession>A0A9D1P7C4</accession>
<protein>
    <submittedName>
        <fullName evidence="2">Uncharacterized protein</fullName>
    </submittedName>
</protein>
<name>A0A9D1P7C4_9FIRM</name>
<keyword evidence="1" id="KW-0732">Signal</keyword>
<sequence length="337" mass="35650">MRKFAGKCLALLLALLMPLTSMPVSLAESYTSEPFNVNVETPSREEVIAKAVADNVSSGAYVELYSAVAESATVSTGAEFTYSVGYVLNAAPTYRNDQGDMVPAYSQYENVTITVTVPDGIVLLDYTPTSENTYTISLGNRSVTGGAGQTLSLRARMTGNGTVPNDTPYGKLGVSIKAGVAGSQYPFTYALPVDRNNSAVTSKAEGEWAIEKALVGTPSVNGEEVTLTWRIKIGKKAGEALSSESSVYQIVGALNFVEGSFSLTDTLPTITGKDGVEYKPLRSTLSADGMTAVNGSAGQTELTTQYYDTIALSAGGVAADFQTPYYTEYTVTATYDR</sequence>
<dbReference type="EMBL" id="DVOT01000101">
    <property type="protein sequence ID" value="HIV27426.1"/>
    <property type="molecule type" value="Genomic_DNA"/>
</dbReference>
<evidence type="ECO:0000313" key="3">
    <source>
        <dbReference type="Proteomes" id="UP000886884"/>
    </source>
</evidence>
<dbReference type="AlphaFoldDB" id="A0A9D1P7C4"/>
<proteinExistence type="predicted"/>
<feature type="non-terminal residue" evidence="2">
    <location>
        <position position="337"/>
    </location>
</feature>
<evidence type="ECO:0000313" key="2">
    <source>
        <dbReference type="EMBL" id="HIV27426.1"/>
    </source>
</evidence>
<reference evidence="2" key="1">
    <citation type="submission" date="2020-10" db="EMBL/GenBank/DDBJ databases">
        <authorList>
            <person name="Gilroy R."/>
        </authorList>
    </citation>
    <scope>NUCLEOTIDE SEQUENCE</scope>
    <source>
        <strain evidence="2">CHK183-6373</strain>
    </source>
</reference>
<feature type="signal peptide" evidence="1">
    <location>
        <begin position="1"/>
        <end position="27"/>
    </location>
</feature>
<evidence type="ECO:0000256" key="1">
    <source>
        <dbReference type="SAM" id="SignalP"/>
    </source>
</evidence>
<organism evidence="2 3">
    <name type="scientific">Candidatus Ornithocaccomicrobium faecavium</name>
    <dbReference type="NCBI Taxonomy" id="2840890"/>
    <lineage>
        <taxon>Bacteria</taxon>
        <taxon>Bacillati</taxon>
        <taxon>Bacillota</taxon>
        <taxon>Clostridia</taxon>
        <taxon>Candidatus Ornithocaccomicrobium</taxon>
    </lineage>
</organism>
<gene>
    <name evidence="2" type="ORF">IAA64_05625</name>
</gene>